<reference evidence="1 2" key="1">
    <citation type="journal article" date="2023" name="Sci. Data">
        <title>Genome assembly of the Korean intertidal mud-creeper Batillaria attramentaria.</title>
        <authorList>
            <person name="Patra A.K."/>
            <person name="Ho P.T."/>
            <person name="Jun S."/>
            <person name="Lee S.J."/>
            <person name="Kim Y."/>
            <person name="Won Y.J."/>
        </authorList>
    </citation>
    <scope>NUCLEOTIDE SEQUENCE [LARGE SCALE GENOMIC DNA]</scope>
    <source>
        <strain evidence="1">Wonlab-2016</strain>
    </source>
</reference>
<comment type="caution">
    <text evidence="1">The sequence shown here is derived from an EMBL/GenBank/DDBJ whole genome shotgun (WGS) entry which is preliminary data.</text>
</comment>
<accession>A0ABD0LM97</accession>
<keyword evidence="2" id="KW-1185">Reference proteome</keyword>
<organism evidence="1 2">
    <name type="scientific">Batillaria attramentaria</name>
    <dbReference type="NCBI Taxonomy" id="370345"/>
    <lineage>
        <taxon>Eukaryota</taxon>
        <taxon>Metazoa</taxon>
        <taxon>Spiralia</taxon>
        <taxon>Lophotrochozoa</taxon>
        <taxon>Mollusca</taxon>
        <taxon>Gastropoda</taxon>
        <taxon>Caenogastropoda</taxon>
        <taxon>Sorbeoconcha</taxon>
        <taxon>Cerithioidea</taxon>
        <taxon>Batillariidae</taxon>
        <taxon>Batillaria</taxon>
    </lineage>
</organism>
<evidence type="ECO:0000313" key="1">
    <source>
        <dbReference type="EMBL" id="KAK7500376.1"/>
    </source>
</evidence>
<sequence>VAGGAFTIARARRWKGQVRRVQTSCDLVSFCTKALREIVWNPIKEVAKIPP</sequence>
<name>A0ABD0LM97_9CAEN</name>
<feature type="non-terminal residue" evidence="1">
    <location>
        <position position="51"/>
    </location>
</feature>
<dbReference type="AlphaFoldDB" id="A0ABD0LM97"/>
<dbReference type="EMBL" id="JACVVK020000037">
    <property type="protein sequence ID" value="KAK7500376.1"/>
    <property type="molecule type" value="Genomic_DNA"/>
</dbReference>
<proteinExistence type="predicted"/>
<gene>
    <name evidence="1" type="ORF">BaRGS_00008283</name>
</gene>
<protein>
    <submittedName>
        <fullName evidence="1">Uncharacterized protein</fullName>
    </submittedName>
</protein>
<feature type="non-terminal residue" evidence="1">
    <location>
        <position position="1"/>
    </location>
</feature>
<dbReference type="Proteomes" id="UP001519460">
    <property type="component" value="Unassembled WGS sequence"/>
</dbReference>
<evidence type="ECO:0000313" key="2">
    <source>
        <dbReference type="Proteomes" id="UP001519460"/>
    </source>
</evidence>